<dbReference type="Pfam" id="PF10292">
    <property type="entry name" value="7TM_GPCR_Srab"/>
    <property type="match status" value="1"/>
</dbReference>
<comment type="subcellular location">
    <subcellularLocation>
        <location evidence="1">Membrane</location>
        <topology evidence="1">Multi-pass membrane protein</topology>
    </subcellularLocation>
</comment>
<keyword evidence="2 5" id="KW-0812">Transmembrane</keyword>
<name>A0A8S1F306_9PELO</name>
<reference evidence="6 7" key="1">
    <citation type="submission" date="2020-04" db="EMBL/GenBank/DDBJ databases">
        <authorList>
            <person name="Laetsch R D."/>
            <person name="Stevens L."/>
            <person name="Kumar S."/>
            <person name="Blaxter L. M."/>
        </authorList>
    </citation>
    <scope>NUCLEOTIDE SEQUENCE [LARGE SCALE GENOMIC DNA]</scope>
</reference>
<dbReference type="InterPro" id="IPR019408">
    <property type="entry name" value="7TM_GPCR_serpentine_rcpt_Srab"/>
</dbReference>
<gene>
    <name evidence="6" type="ORF">CBOVIS_LOCUS8660</name>
</gene>
<dbReference type="GO" id="GO:0016020">
    <property type="term" value="C:membrane"/>
    <property type="evidence" value="ECO:0007669"/>
    <property type="project" value="UniProtKB-SubCell"/>
</dbReference>
<keyword evidence="3 5" id="KW-1133">Transmembrane helix</keyword>
<dbReference type="PANTHER" id="PTHR46561">
    <property type="entry name" value="SERPENTINE RECEPTOR, CLASS AB (CLASS A-LIKE)-RELATED"/>
    <property type="match status" value="1"/>
</dbReference>
<dbReference type="Proteomes" id="UP000494206">
    <property type="component" value="Unassembled WGS sequence"/>
</dbReference>
<evidence type="ECO:0000313" key="6">
    <source>
        <dbReference type="EMBL" id="CAB3406606.1"/>
    </source>
</evidence>
<dbReference type="PANTHER" id="PTHR46561:SF2">
    <property type="entry name" value="G_PROTEIN_RECEP_F1_2 DOMAIN-CONTAINING PROTEIN"/>
    <property type="match status" value="1"/>
</dbReference>
<feature type="transmembrane region" description="Helical" evidence="5">
    <location>
        <begin position="52"/>
        <end position="70"/>
    </location>
</feature>
<feature type="transmembrane region" description="Helical" evidence="5">
    <location>
        <begin position="20"/>
        <end position="40"/>
    </location>
</feature>
<evidence type="ECO:0000256" key="4">
    <source>
        <dbReference type="ARBA" id="ARBA00023136"/>
    </source>
</evidence>
<dbReference type="AlphaFoldDB" id="A0A8S1F306"/>
<sequence length="308" mass="36407">MKLSKQCDEMYAIATYKPLNILLALFVISSIIGIPLMLYFMHSVARNPLHHFNTKVLLIAYGISIIIHLGDRVIYHSWDLYDYWVTMYKYSPCHILSTAQRCFFIRLFFNFGMWFSISTIFSISLERLIATRKSTTYQHDRKWGFIILFIQSLMTIILLIFMYWGTKREGYREYCIAANPQASSFSFFSLALATFLQIFAVLIYRYLLSVNQKSKISPDSLTLNSRYHIRETLRSLENLWLPSKIFLFVQLYFSCGSFILLYHSRYITGPKFIFLIESFILLPQYSIAFPLLVIYLDRKQSKAVMRFF</sequence>
<evidence type="ECO:0000256" key="3">
    <source>
        <dbReference type="ARBA" id="ARBA00022989"/>
    </source>
</evidence>
<feature type="transmembrane region" description="Helical" evidence="5">
    <location>
        <begin position="143"/>
        <end position="165"/>
    </location>
</feature>
<proteinExistence type="predicted"/>
<evidence type="ECO:0000313" key="7">
    <source>
        <dbReference type="Proteomes" id="UP000494206"/>
    </source>
</evidence>
<feature type="transmembrane region" description="Helical" evidence="5">
    <location>
        <begin position="185"/>
        <end position="207"/>
    </location>
</feature>
<dbReference type="Gene3D" id="1.20.1070.10">
    <property type="entry name" value="Rhodopsin 7-helix transmembrane proteins"/>
    <property type="match status" value="1"/>
</dbReference>
<keyword evidence="4 5" id="KW-0472">Membrane</keyword>
<comment type="caution">
    <text evidence="6">The sequence shown here is derived from an EMBL/GenBank/DDBJ whole genome shotgun (WGS) entry which is preliminary data.</text>
</comment>
<dbReference type="EMBL" id="CADEPM010000005">
    <property type="protein sequence ID" value="CAB3406606.1"/>
    <property type="molecule type" value="Genomic_DNA"/>
</dbReference>
<protein>
    <submittedName>
        <fullName evidence="6">Uncharacterized protein</fullName>
    </submittedName>
</protein>
<dbReference type="OrthoDB" id="5810055at2759"/>
<keyword evidence="7" id="KW-1185">Reference proteome</keyword>
<feature type="transmembrane region" description="Helical" evidence="5">
    <location>
        <begin position="103"/>
        <end position="123"/>
    </location>
</feature>
<evidence type="ECO:0000256" key="2">
    <source>
        <dbReference type="ARBA" id="ARBA00022692"/>
    </source>
</evidence>
<organism evidence="6 7">
    <name type="scientific">Caenorhabditis bovis</name>
    <dbReference type="NCBI Taxonomy" id="2654633"/>
    <lineage>
        <taxon>Eukaryota</taxon>
        <taxon>Metazoa</taxon>
        <taxon>Ecdysozoa</taxon>
        <taxon>Nematoda</taxon>
        <taxon>Chromadorea</taxon>
        <taxon>Rhabditida</taxon>
        <taxon>Rhabditina</taxon>
        <taxon>Rhabditomorpha</taxon>
        <taxon>Rhabditoidea</taxon>
        <taxon>Rhabditidae</taxon>
        <taxon>Peloderinae</taxon>
        <taxon>Caenorhabditis</taxon>
    </lineage>
</organism>
<dbReference type="InterPro" id="IPR053286">
    <property type="entry name" value="Nematode_rcpt-like_srab"/>
</dbReference>
<feature type="transmembrane region" description="Helical" evidence="5">
    <location>
        <begin position="272"/>
        <end position="296"/>
    </location>
</feature>
<evidence type="ECO:0000256" key="5">
    <source>
        <dbReference type="SAM" id="Phobius"/>
    </source>
</evidence>
<feature type="transmembrane region" description="Helical" evidence="5">
    <location>
        <begin position="239"/>
        <end position="260"/>
    </location>
</feature>
<accession>A0A8S1F306</accession>
<evidence type="ECO:0000256" key="1">
    <source>
        <dbReference type="ARBA" id="ARBA00004141"/>
    </source>
</evidence>